<reference evidence="2 3" key="1">
    <citation type="journal article" date="2021" name="Elife">
        <title>Chloroplast acquisition without the gene transfer in kleptoplastic sea slugs, Plakobranchus ocellatus.</title>
        <authorList>
            <person name="Maeda T."/>
            <person name="Takahashi S."/>
            <person name="Yoshida T."/>
            <person name="Shimamura S."/>
            <person name="Takaki Y."/>
            <person name="Nagai Y."/>
            <person name="Toyoda A."/>
            <person name="Suzuki Y."/>
            <person name="Arimoto A."/>
            <person name="Ishii H."/>
            <person name="Satoh N."/>
            <person name="Nishiyama T."/>
            <person name="Hasebe M."/>
            <person name="Maruyama T."/>
            <person name="Minagawa J."/>
            <person name="Obokata J."/>
            <person name="Shigenobu S."/>
        </authorList>
    </citation>
    <scope>NUCLEOTIDE SEQUENCE [LARGE SCALE GENOMIC DNA]</scope>
</reference>
<dbReference type="AlphaFoldDB" id="A0AAV3ZJL4"/>
<organism evidence="2 3">
    <name type="scientific">Plakobranchus ocellatus</name>
    <dbReference type="NCBI Taxonomy" id="259542"/>
    <lineage>
        <taxon>Eukaryota</taxon>
        <taxon>Metazoa</taxon>
        <taxon>Spiralia</taxon>
        <taxon>Lophotrochozoa</taxon>
        <taxon>Mollusca</taxon>
        <taxon>Gastropoda</taxon>
        <taxon>Heterobranchia</taxon>
        <taxon>Euthyneura</taxon>
        <taxon>Panpulmonata</taxon>
        <taxon>Sacoglossa</taxon>
        <taxon>Placobranchoidea</taxon>
        <taxon>Plakobranchidae</taxon>
        <taxon>Plakobranchus</taxon>
    </lineage>
</organism>
<evidence type="ECO:0000313" key="2">
    <source>
        <dbReference type="EMBL" id="GFN96150.1"/>
    </source>
</evidence>
<sequence>MSSKDGLLRELLRLFLFSVHSTSTLKATDYSRFSDSKPIEIVPLSADPNLRVWDPLHNRPFGDPRERKKTKITPLIQPGPSTSGGATGGRESVNAMKEEMLARYEALSTYQMAKKAAQILQTNATEKSPFSRKPNNKKKHIFIAE</sequence>
<keyword evidence="3" id="KW-1185">Reference proteome</keyword>
<dbReference type="Proteomes" id="UP000735302">
    <property type="component" value="Unassembled WGS sequence"/>
</dbReference>
<protein>
    <submittedName>
        <fullName evidence="2">Uncharacterized protein</fullName>
    </submittedName>
</protein>
<feature type="region of interest" description="Disordered" evidence="1">
    <location>
        <begin position="57"/>
        <end position="91"/>
    </location>
</feature>
<feature type="compositionally biased region" description="Basic residues" evidence="1">
    <location>
        <begin position="134"/>
        <end position="145"/>
    </location>
</feature>
<proteinExistence type="predicted"/>
<accession>A0AAV3ZJL4</accession>
<evidence type="ECO:0000313" key="3">
    <source>
        <dbReference type="Proteomes" id="UP000735302"/>
    </source>
</evidence>
<feature type="region of interest" description="Disordered" evidence="1">
    <location>
        <begin position="123"/>
        <end position="145"/>
    </location>
</feature>
<dbReference type="EMBL" id="BLXT01002663">
    <property type="protein sequence ID" value="GFN96150.1"/>
    <property type="molecule type" value="Genomic_DNA"/>
</dbReference>
<evidence type="ECO:0000256" key="1">
    <source>
        <dbReference type="SAM" id="MobiDB-lite"/>
    </source>
</evidence>
<feature type="compositionally biased region" description="Basic and acidic residues" evidence="1">
    <location>
        <begin position="57"/>
        <end position="66"/>
    </location>
</feature>
<name>A0AAV3ZJL4_9GAST</name>
<comment type="caution">
    <text evidence="2">The sequence shown here is derived from an EMBL/GenBank/DDBJ whole genome shotgun (WGS) entry which is preliminary data.</text>
</comment>
<gene>
    <name evidence="2" type="ORF">PoB_002265600</name>
</gene>